<dbReference type="EMBL" id="CAUJNA010003258">
    <property type="protein sequence ID" value="CAJ1397191.1"/>
    <property type="molecule type" value="Genomic_DNA"/>
</dbReference>
<dbReference type="PANTHER" id="PTHR13132">
    <property type="entry name" value="ALPHA- 1,6 -FUCOSYLTRANSFERASE"/>
    <property type="match status" value="1"/>
</dbReference>
<gene>
    <name evidence="1" type="ORF">EVOR1521_LOCUS21256</name>
</gene>
<dbReference type="GO" id="GO:0046921">
    <property type="term" value="F:alpha-(1-&gt;6)-fucosyltransferase activity"/>
    <property type="evidence" value="ECO:0007669"/>
    <property type="project" value="TreeGrafter"/>
</dbReference>
<proteinExistence type="predicted"/>
<keyword evidence="2" id="KW-1185">Reference proteome</keyword>
<comment type="caution">
    <text evidence="1">The sequence shown here is derived from an EMBL/GenBank/DDBJ whole genome shotgun (WGS) entry which is preliminary data.</text>
</comment>
<evidence type="ECO:0000313" key="1">
    <source>
        <dbReference type="EMBL" id="CAJ1397191.1"/>
    </source>
</evidence>
<protein>
    <submittedName>
        <fullName evidence="1">Uncharacterized protein</fullName>
    </submittedName>
</protein>
<dbReference type="PANTHER" id="PTHR13132:SF29">
    <property type="entry name" value="ALPHA-(1,6)-FUCOSYLTRANSFERASE"/>
    <property type="match status" value="1"/>
</dbReference>
<dbReference type="Proteomes" id="UP001178507">
    <property type="component" value="Unassembled WGS sequence"/>
</dbReference>
<reference evidence="1" key="1">
    <citation type="submission" date="2023-08" db="EMBL/GenBank/DDBJ databases">
        <authorList>
            <person name="Chen Y."/>
            <person name="Shah S."/>
            <person name="Dougan E. K."/>
            <person name="Thang M."/>
            <person name="Chan C."/>
        </authorList>
    </citation>
    <scope>NUCLEOTIDE SEQUENCE</scope>
</reference>
<name>A0AA36NBB0_9DINO</name>
<sequence length="450" mass="51449">MRAIAARGRVGDRLRSRVLGGGAMAFQVNSIRAIDAEEQKQVRRELAALFHQHYVVPGAGTTAREVRDMAAALRFIRSLRCGEASWCAKAAPLRSLRRSEEEEILQRLHASQNPANCEDARYLVFHDDRTTSGFGWNAFILFSAFLQAFLEERVLVEAAAVSDRDHQRWRQRWCSDPPYSLKCFFRSWSKCERPDLVSKAVPMGLSSLLDWKNAESAGKTNTSCTCNEPSALWRASQRSDETFFPSMVAKGRFWWYAAMVRLLMEPLPWLQEAAKGFWERLHQRPFVVAAVRRGNKSVEVPHVELQEFTNQLRAFKEHGIKDVLLQTEDPETLQLLERWCGYQGLRLHYTSNVRLGLDRFSTRFWQAEVNMTEEGRVAVLNLLLGRRAVAVLGSFHSAWMKLQPAFMMAYHWKAVLVIGLAGQDYQNFGSLDNPRQQLLRPGEVFDPSGL</sequence>
<dbReference type="GO" id="GO:0006487">
    <property type="term" value="P:protein N-linked glycosylation"/>
    <property type="evidence" value="ECO:0007669"/>
    <property type="project" value="TreeGrafter"/>
</dbReference>
<evidence type="ECO:0000313" key="2">
    <source>
        <dbReference type="Proteomes" id="UP001178507"/>
    </source>
</evidence>
<organism evidence="1 2">
    <name type="scientific">Effrenium voratum</name>
    <dbReference type="NCBI Taxonomy" id="2562239"/>
    <lineage>
        <taxon>Eukaryota</taxon>
        <taxon>Sar</taxon>
        <taxon>Alveolata</taxon>
        <taxon>Dinophyceae</taxon>
        <taxon>Suessiales</taxon>
        <taxon>Symbiodiniaceae</taxon>
        <taxon>Effrenium</taxon>
    </lineage>
</organism>
<accession>A0AA36NBB0</accession>
<feature type="non-terminal residue" evidence="1">
    <location>
        <position position="450"/>
    </location>
</feature>
<dbReference type="AlphaFoldDB" id="A0AA36NBB0"/>